<dbReference type="Proteomes" id="UP000201728">
    <property type="component" value="Chromosome"/>
</dbReference>
<dbReference type="InterPro" id="IPR041264">
    <property type="entry name" value="SidC_N"/>
</dbReference>
<dbReference type="AlphaFoldDB" id="A0A222P336"/>
<evidence type="ECO:0000313" key="2">
    <source>
        <dbReference type="EMBL" id="ASQ46185.1"/>
    </source>
</evidence>
<dbReference type="OrthoDB" id="5653210at2"/>
<proteinExistence type="predicted"/>
<name>A0A222P336_9GAMM</name>
<keyword evidence="3" id="KW-1185">Reference proteome</keyword>
<evidence type="ECO:0000313" key="3">
    <source>
        <dbReference type="Proteomes" id="UP000201728"/>
    </source>
</evidence>
<dbReference type="KEGG" id="lcd:clem_08165"/>
<sequence>MHIPLSEPISPRYLYINPTTNRVHLLVPIVSGQEISTDNTCKATTTLKEFFDGGALNVLNAYKDALTFDIRLLRAGSLEASLKQDRLTQVHTYIEALQP</sequence>
<reference evidence="3" key="1">
    <citation type="submission" date="2016-07" db="EMBL/GenBank/DDBJ databases">
        <authorList>
            <person name="Florea S."/>
            <person name="Webb J.S."/>
            <person name="Jaromczyk J."/>
            <person name="Schardl C.L."/>
        </authorList>
    </citation>
    <scope>NUCLEOTIDE SEQUENCE [LARGE SCALE GENOMIC DNA]</scope>
    <source>
        <strain evidence="3">CDC-D5610</strain>
    </source>
</reference>
<dbReference type="RefSeq" id="WP_094091160.1">
    <property type="nucleotide sequence ID" value="NZ_CP016397.1"/>
</dbReference>
<evidence type="ECO:0000259" key="1">
    <source>
        <dbReference type="Pfam" id="PF18219"/>
    </source>
</evidence>
<gene>
    <name evidence="2" type="ORF">clem_08165</name>
</gene>
<dbReference type="Pfam" id="PF18219">
    <property type="entry name" value="SidC_N"/>
    <property type="match status" value="1"/>
</dbReference>
<feature type="domain" description="SidC N-terminal" evidence="1">
    <location>
        <begin position="3"/>
        <end position="98"/>
    </location>
</feature>
<accession>A0A222P336</accession>
<dbReference type="EMBL" id="CP016397">
    <property type="protein sequence ID" value="ASQ46185.1"/>
    <property type="molecule type" value="Genomic_DNA"/>
</dbReference>
<protein>
    <recommendedName>
        <fullName evidence="1">SidC N-terminal domain-containing protein</fullName>
    </recommendedName>
</protein>
<organism evidence="2 3">
    <name type="scientific">Legionella clemsonensis</name>
    <dbReference type="NCBI Taxonomy" id="1867846"/>
    <lineage>
        <taxon>Bacteria</taxon>
        <taxon>Pseudomonadati</taxon>
        <taxon>Pseudomonadota</taxon>
        <taxon>Gammaproteobacteria</taxon>
        <taxon>Legionellales</taxon>
        <taxon>Legionellaceae</taxon>
        <taxon>Legionella</taxon>
    </lineage>
</organism>